<name>A0ABW5P1R3_9DEIO</name>
<keyword evidence="2" id="KW-0442">Lipid degradation</keyword>
<dbReference type="PANTHER" id="PTHR10272:SF0">
    <property type="entry name" value="PLATELET-ACTIVATING FACTOR ACETYLHYDROLASE"/>
    <property type="match status" value="1"/>
</dbReference>
<evidence type="ECO:0000313" key="6">
    <source>
        <dbReference type="Proteomes" id="UP001597475"/>
    </source>
</evidence>
<keyword evidence="3" id="KW-0443">Lipid metabolism</keyword>
<sequence length="458" mass="48521">MTPTDLLVFVPALGLLLAGLFRPLPRPALLLLLAGLALHLVLGTPRWQMVAAYLAAVLAAWAVWHPAPARRVPWRVALQGLGVLLLGALAAGLPTLLPLFQLPAPDGPQRAGTRALHWGTAARPLNVQVWYPTPATSGTAARYVPDSQVTVALSQMFGLPGFALSHLRQIRTNALQDAAPDTTTRPVLLFFHGLGSVRGQNTFQAEMLASHGYLVVGVDVPGFAAVTLDAGGRPTFNTHPTASASNARSDAWMSEWAATGKAALDALARLRDVGLSPDLSRVGVLGHSFGGGTAAYLLRTDDRVKAALDMDGGLFGQPAPTGDTGKPFLMMSTASSLNRDAFLKNLDTLTDAQVAQATGGETPDRASYRQNFEDLLTRRGAALRGGGWALVLPQATHLSFTDATLYSPLLAGGENVQATHRLVNAYTLAFFDSALRGKATDLKGLQAQFPEARFNVHE</sequence>
<dbReference type="GO" id="GO:0016787">
    <property type="term" value="F:hydrolase activity"/>
    <property type="evidence" value="ECO:0007669"/>
    <property type="project" value="UniProtKB-KW"/>
</dbReference>
<keyword evidence="1 5" id="KW-0378">Hydrolase</keyword>
<proteinExistence type="predicted"/>
<keyword evidence="4" id="KW-0812">Transmembrane</keyword>
<dbReference type="Gene3D" id="3.40.50.1820">
    <property type="entry name" value="alpha/beta hydrolase"/>
    <property type="match status" value="1"/>
</dbReference>
<evidence type="ECO:0000256" key="1">
    <source>
        <dbReference type="ARBA" id="ARBA00022801"/>
    </source>
</evidence>
<evidence type="ECO:0000313" key="5">
    <source>
        <dbReference type="EMBL" id="MFD2609069.1"/>
    </source>
</evidence>
<dbReference type="SUPFAM" id="SSF53474">
    <property type="entry name" value="alpha/beta-Hydrolases"/>
    <property type="match status" value="1"/>
</dbReference>
<dbReference type="EMBL" id="JBHUMK010000025">
    <property type="protein sequence ID" value="MFD2609069.1"/>
    <property type="molecule type" value="Genomic_DNA"/>
</dbReference>
<organism evidence="5 6">
    <name type="scientific">Deinococcus taklimakanensis</name>
    <dbReference type="NCBI Taxonomy" id="536443"/>
    <lineage>
        <taxon>Bacteria</taxon>
        <taxon>Thermotogati</taxon>
        <taxon>Deinococcota</taxon>
        <taxon>Deinococci</taxon>
        <taxon>Deinococcales</taxon>
        <taxon>Deinococcaceae</taxon>
        <taxon>Deinococcus</taxon>
    </lineage>
</organism>
<keyword evidence="6" id="KW-1185">Reference proteome</keyword>
<dbReference type="InterPro" id="IPR029058">
    <property type="entry name" value="AB_hydrolase_fold"/>
</dbReference>
<evidence type="ECO:0000256" key="2">
    <source>
        <dbReference type="ARBA" id="ARBA00022963"/>
    </source>
</evidence>
<feature type="transmembrane region" description="Helical" evidence="4">
    <location>
        <begin position="76"/>
        <end position="100"/>
    </location>
</feature>
<dbReference type="PANTHER" id="PTHR10272">
    <property type="entry name" value="PLATELET-ACTIVATING FACTOR ACETYLHYDROLASE"/>
    <property type="match status" value="1"/>
</dbReference>
<keyword evidence="4" id="KW-0472">Membrane</keyword>
<protein>
    <submittedName>
        <fullName evidence="5">Alpha/beta hydrolase family protein</fullName>
    </submittedName>
</protein>
<reference evidence="6" key="1">
    <citation type="journal article" date="2019" name="Int. J. Syst. Evol. Microbiol.">
        <title>The Global Catalogue of Microorganisms (GCM) 10K type strain sequencing project: providing services to taxonomists for standard genome sequencing and annotation.</title>
        <authorList>
            <consortium name="The Broad Institute Genomics Platform"/>
            <consortium name="The Broad Institute Genome Sequencing Center for Infectious Disease"/>
            <person name="Wu L."/>
            <person name="Ma J."/>
        </authorList>
    </citation>
    <scope>NUCLEOTIDE SEQUENCE [LARGE SCALE GENOMIC DNA]</scope>
    <source>
        <strain evidence="6">KCTC 33842</strain>
    </source>
</reference>
<evidence type="ECO:0000256" key="4">
    <source>
        <dbReference type="SAM" id="Phobius"/>
    </source>
</evidence>
<feature type="transmembrane region" description="Helical" evidence="4">
    <location>
        <begin position="47"/>
        <end position="64"/>
    </location>
</feature>
<comment type="caution">
    <text evidence="5">The sequence shown here is derived from an EMBL/GenBank/DDBJ whole genome shotgun (WGS) entry which is preliminary data.</text>
</comment>
<dbReference type="Proteomes" id="UP001597475">
    <property type="component" value="Unassembled WGS sequence"/>
</dbReference>
<dbReference type="RefSeq" id="WP_386844147.1">
    <property type="nucleotide sequence ID" value="NZ_JBHUMK010000025.1"/>
</dbReference>
<accession>A0ABW5P1R3</accession>
<gene>
    <name evidence="5" type="ORF">ACFSR9_06395</name>
</gene>
<dbReference type="Pfam" id="PF03403">
    <property type="entry name" value="PAF-AH_p_II"/>
    <property type="match status" value="1"/>
</dbReference>
<keyword evidence="4" id="KW-1133">Transmembrane helix</keyword>
<evidence type="ECO:0000256" key="3">
    <source>
        <dbReference type="ARBA" id="ARBA00023098"/>
    </source>
</evidence>